<comment type="caution">
    <text evidence="1">The sequence shown here is derived from an EMBL/GenBank/DDBJ whole genome shotgun (WGS) entry which is preliminary data.</text>
</comment>
<evidence type="ECO:0000313" key="1">
    <source>
        <dbReference type="EMBL" id="KAK9907594.1"/>
    </source>
</evidence>
<protein>
    <submittedName>
        <fullName evidence="1">Uncharacterized protein</fullName>
    </submittedName>
</protein>
<sequence length="586" mass="64626">MSDATVQLVNPDGTAARDTVVVGLYDRRLALDGGLLKLFKARVLKVHKGSTLAVDREGLSRREFEPGATVVLEVLVAEEIGSKRRRKELEADEVEGESQQAAPPTKYLRCVRERGTIPSVYDIDLLPRELPAELRRLLCVDKAWLQQLTLTKLKILAQAYFKVKQPVAWKDEAQREQLLKQADSYVLLMVAAIKIRLGAEEWQPPKPFHWSQASESSGVVPSKLVLVDRDQVITKHLCNLKTGWNWGRGSHVNGLCHETGMGKSYLPRVMANPPDYLVDSFVAAVDDMGDLTFVTSLLSSQLLEVSLVGLRRDSPGGLPAALAERIAIGACKILPLQLVDSAKDMHIELLMLHVLDAMGTPCMLLVDDLQIVEDVRQYHKYLDEMPPPPDTPAGMEGYWATQCVLEALMPIIKHLSHVFVTLAGRSQGLAVVGKPILPSMASPCSCLVEVFQALTLQGIKTIILRTKLEGTNVTIAEALKLLRAATLELLLREHYLPDLADLSGASLSSKGLIAPYTMMAPEGLRLILPGVILDNCGHDLIPTGQLPTLKTQLEDLLRCPSHATSNWPIMEWLFVDVMQILMVDLT</sequence>
<dbReference type="Proteomes" id="UP001491310">
    <property type="component" value="Unassembled WGS sequence"/>
</dbReference>
<reference evidence="1 2" key="1">
    <citation type="journal article" date="2024" name="Nat. Commun.">
        <title>Phylogenomics reveals the evolutionary origins of lichenization in chlorophyte algae.</title>
        <authorList>
            <person name="Puginier C."/>
            <person name="Libourel C."/>
            <person name="Otte J."/>
            <person name="Skaloud P."/>
            <person name="Haon M."/>
            <person name="Grisel S."/>
            <person name="Petersen M."/>
            <person name="Berrin J.G."/>
            <person name="Delaux P.M."/>
            <person name="Dal Grande F."/>
            <person name="Keller J."/>
        </authorList>
    </citation>
    <scope>NUCLEOTIDE SEQUENCE [LARGE SCALE GENOMIC DNA]</scope>
    <source>
        <strain evidence="1 2">SAG 216-7</strain>
    </source>
</reference>
<accession>A0ABR2YL58</accession>
<dbReference type="EMBL" id="JALJOT010000009">
    <property type="protein sequence ID" value="KAK9907594.1"/>
    <property type="molecule type" value="Genomic_DNA"/>
</dbReference>
<organism evidence="1 2">
    <name type="scientific">Coccomyxa subellipsoidea</name>
    <dbReference type="NCBI Taxonomy" id="248742"/>
    <lineage>
        <taxon>Eukaryota</taxon>
        <taxon>Viridiplantae</taxon>
        <taxon>Chlorophyta</taxon>
        <taxon>core chlorophytes</taxon>
        <taxon>Trebouxiophyceae</taxon>
        <taxon>Trebouxiophyceae incertae sedis</taxon>
        <taxon>Coccomyxaceae</taxon>
        <taxon>Coccomyxa</taxon>
    </lineage>
</organism>
<evidence type="ECO:0000313" key="2">
    <source>
        <dbReference type="Proteomes" id="UP001491310"/>
    </source>
</evidence>
<name>A0ABR2YL58_9CHLO</name>
<proteinExistence type="predicted"/>
<keyword evidence="2" id="KW-1185">Reference proteome</keyword>
<gene>
    <name evidence="1" type="ORF">WJX75_006697</name>
</gene>